<sequence>MSKICEQCSTNFSCEAAAGCWCMDFPPVLSGLLPRAQADCLCPNCLLQLTQKVIAEQIDTVEVHTESPSVAQQCRDLPLIEGLDYTVDEGLLIFSRWHHLKRGTCCGNGCRHCPYGHVNVN</sequence>
<evidence type="ECO:0008006" key="3">
    <source>
        <dbReference type="Google" id="ProtNLM"/>
    </source>
</evidence>
<dbReference type="Pfam" id="PF17653">
    <property type="entry name" value="DUF5522"/>
    <property type="match status" value="1"/>
</dbReference>
<dbReference type="OrthoDB" id="331868at2"/>
<proteinExistence type="predicted"/>
<keyword evidence="2" id="KW-1185">Reference proteome</keyword>
<reference evidence="1 2" key="1">
    <citation type="submission" date="2019-03" db="EMBL/GenBank/DDBJ databases">
        <title>Genomic Encyclopedia of Type Strains, Phase IV (KMG-IV): sequencing the most valuable type-strain genomes for metagenomic binning, comparative biology and taxonomic classification.</title>
        <authorList>
            <person name="Goeker M."/>
        </authorList>
    </citation>
    <scope>NUCLEOTIDE SEQUENCE [LARGE SCALE GENOMIC DNA]</scope>
    <source>
        <strain evidence="1 2">DSM 102852</strain>
    </source>
</reference>
<name>A0A4R6Y9K7_9BURK</name>
<dbReference type="InterPro" id="IPR040807">
    <property type="entry name" value="DUF5522"/>
</dbReference>
<protein>
    <recommendedName>
        <fullName evidence="3">Cysteine-rich CWC</fullName>
    </recommendedName>
</protein>
<dbReference type="Proteomes" id="UP000294480">
    <property type="component" value="Unassembled WGS sequence"/>
</dbReference>
<gene>
    <name evidence="1" type="ORF">DFR44_10546</name>
</gene>
<dbReference type="RefSeq" id="WP_133619321.1">
    <property type="nucleotide sequence ID" value="NZ_SNZE01000005.1"/>
</dbReference>
<dbReference type="AlphaFoldDB" id="A0A4R6Y9K7"/>
<evidence type="ECO:0000313" key="2">
    <source>
        <dbReference type="Proteomes" id="UP000294480"/>
    </source>
</evidence>
<dbReference type="EMBL" id="SNZE01000005">
    <property type="protein sequence ID" value="TDR32163.1"/>
    <property type="molecule type" value="Genomic_DNA"/>
</dbReference>
<organism evidence="1 2">
    <name type="scientific">Hydromonas duriensis</name>
    <dbReference type="NCBI Taxonomy" id="1527608"/>
    <lineage>
        <taxon>Bacteria</taxon>
        <taxon>Pseudomonadati</taxon>
        <taxon>Pseudomonadota</taxon>
        <taxon>Betaproteobacteria</taxon>
        <taxon>Burkholderiales</taxon>
        <taxon>Burkholderiaceae</taxon>
        <taxon>Hydromonas</taxon>
    </lineage>
</organism>
<accession>A0A4R6Y9K7</accession>
<evidence type="ECO:0000313" key="1">
    <source>
        <dbReference type="EMBL" id="TDR32163.1"/>
    </source>
</evidence>
<comment type="caution">
    <text evidence="1">The sequence shown here is derived from an EMBL/GenBank/DDBJ whole genome shotgun (WGS) entry which is preliminary data.</text>
</comment>